<gene>
    <name evidence="5" type="ORF">SAMN04488508_10297</name>
</gene>
<reference evidence="6" key="1">
    <citation type="submission" date="2016-11" db="EMBL/GenBank/DDBJ databases">
        <authorList>
            <person name="Varghese N."/>
            <person name="Submissions S."/>
        </authorList>
    </citation>
    <scope>NUCLEOTIDE SEQUENCE [LARGE SCALE GENOMIC DNA]</scope>
    <source>
        <strain evidence="6">DSM 22623</strain>
    </source>
</reference>
<proteinExistence type="predicted"/>
<evidence type="ECO:0000256" key="1">
    <source>
        <dbReference type="ARBA" id="ARBA00023015"/>
    </source>
</evidence>
<dbReference type="Pfam" id="PF22200">
    <property type="entry name" value="ExsA_N"/>
    <property type="match status" value="1"/>
</dbReference>
<keyword evidence="3" id="KW-0804">Transcription</keyword>
<evidence type="ECO:0000313" key="5">
    <source>
        <dbReference type="EMBL" id="SHI59912.1"/>
    </source>
</evidence>
<protein>
    <submittedName>
        <fullName evidence="5">AraC-type DNA-binding protein</fullName>
    </submittedName>
</protein>
<organism evidence="5 6">
    <name type="scientific">Aquimarina spongiae</name>
    <dbReference type="NCBI Taxonomy" id="570521"/>
    <lineage>
        <taxon>Bacteria</taxon>
        <taxon>Pseudomonadati</taxon>
        <taxon>Bacteroidota</taxon>
        <taxon>Flavobacteriia</taxon>
        <taxon>Flavobacteriales</taxon>
        <taxon>Flavobacteriaceae</taxon>
        <taxon>Aquimarina</taxon>
    </lineage>
</organism>
<evidence type="ECO:0000259" key="4">
    <source>
        <dbReference type="PROSITE" id="PS01124"/>
    </source>
</evidence>
<dbReference type="RefSeq" id="WP_073314645.1">
    <property type="nucleotide sequence ID" value="NZ_FQYP01000002.1"/>
</dbReference>
<dbReference type="PANTHER" id="PTHR43280:SF2">
    <property type="entry name" value="HTH-TYPE TRANSCRIPTIONAL REGULATOR EXSA"/>
    <property type="match status" value="1"/>
</dbReference>
<dbReference type="InterPro" id="IPR018060">
    <property type="entry name" value="HTH_AraC"/>
</dbReference>
<evidence type="ECO:0000256" key="3">
    <source>
        <dbReference type="ARBA" id="ARBA00023163"/>
    </source>
</evidence>
<dbReference type="SUPFAM" id="SSF46689">
    <property type="entry name" value="Homeodomain-like"/>
    <property type="match status" value="2"/>
</dbReference>
<dbReference type="EMBL" id="FQYP01000002">
    <property type="protein sequence ID" value="SHI59912.1"/>
    <property type="molecule type" value="Genomic_DNA"/>
</dbReference>
<dbReference type="Pfam" id="PF12833">
    <property type="entry name" value="HTH_18"/>
    <property type="match status" value="1"/>
</dbReference>
<dbReference type="Proteomes" id="UP000184432">
    <property type="component" value="Unassembled WGS sequence"/>
</dbReference>
<dbReference type="InterPro" id="IPR054015">
    <property type="entry name" value="ExsA-like_N"/>
</dbReference>
<keyword evidence="6" id="KW-1185">Reference proteome</keyword>
<accession>A0A1M6CFX8</accession>
<dbReference type="GO" id="GO:0003700">
    <property type="term" value="F:DNA-binding transcription factor activity"/>
    <property type="evidence" value="ECO:0007669"/>
    <property type="project" value="InterPro"/>
</dbReference>
<dbReference type="GO" id="GO:0043565">
    <property type="term" value="F:sequence-specific DNA binding"/>
    <property type="evidence" value="ECO:0007669"/>
    <property type="project" value="InterPro"/>
</dbReference>
<dbReference type="InterPro" id="IPR009057">
    <property type="entry name" value="Homeodomain-like_sf"/>
</dbReference>
<dbReference type="PROSITE" id="PS01124">
    <property type="entry name" value="HTH_ARAC_FAMILY_2"/>
    <property type="match status" value="1"/>
</dbReference>
<evidence type="ECO:0000313" key="6">
    <source>
        <dbReference type="Proteomes" id="UP000184432"/>
    </source>
</evidence>
<dbReference type="SMART" id="SM00342">
    <property type="entry name" value="HTH_ARAC"/>
    <property type="match status" value="1"/>
</dbReference>
<evidence type="ECO:0000256" key="2">
    <source>
        <dbReference type="ARBA" id="ARBA00023125"/>
    </source>
</evidence>
<sequence length="282" mass="33286">MKTITLPDELYQDSSIAIEVYDYESTQEISKQQVVLTKNTFSFLQEGNKEVFFDNSSFAIDNHQFLLMKSGHCLMTEKLSNVKNYYRSVLFFFSNESVLKFIRKYDFDTPKSLEYHSTYSFSYDGFISRFVESILDVSKLPKDTQKNILEVKFEEIMLYLIQVKGIAFLYALLHDTDNESQKFIQTIESNRLNKLTIKELSFLSNMSVSTFKREFEKHFDSSPSKWFQDQRLEHSAFLLKNKSNRPSDIFEEIGYENLSNFIHAFKVKFGITPKQYQSKMNF</sequence>
<dbReference type="STRING" id="570521.SAMN04488508_10297"/>
<dbReference type="Gene3D" id="1.10.10.60">
    <property type="entry name" value="Homeodomain-like"/>
    <property type="match status" value="1"/>
</dbReference>
<dbReference type="PANTHER" id="PTHR43280">
    <property type="entry name" value="ARAC-FAMILY TRANSCRIPTIONAL REGULATOR"/>
    <property type="match status" value="1"/>
</dbReference>
<keyword evidence="2 5" id="KW-0238">DNA-binding</keyword>
<name>A0A1M6CFX8_9FLAO</name>
<feature type="domain" description="HTH araC/xylS-type" evidence="4">
    <location>
        <begin position="181"/>
        <end position="279"/>
    </location>
</feature>
<dbReference type="AlphaFoldDB" id="A0A1M6CFX8"/>
<keyword evidence="1" id="KW-0805">Transcription regulation</keyword>
<dbReference type="OrthoDB" id="4480133at2"/>